<dbReference type="EMBL" id="JACHXL010000001">
    <property type="protein sequence ID" value="MBB3105899.1"/>
    <property type="molecule type" value="Genomic_DNA"/>
</dbReference>
<dbReference type="Proteomes" id="UP000588111">
    <property type="component" value="Unassembled WGS sequence"/>
</dbReference>
<keyword evidence="2" id="KW-1185">Reference proteome</keyword>
<reference evidence="1 2" key="1">
    <citation type="submission" date="2020-08" db="EMBL/GenBank/DDBJ databases">
        <title>Genomic Encyclopedia of Type Strains, Phase III (KMG-III): the genomes of soil and plant-associated and newly described type strains.</title>
        <authorList>
            <person name="Whitman W."/>
        </authorList>
    </citation>
    <scope>NUCLEOTIDE SEQUENCE [LARGE SCALE GENOMIC DNA]</scope>
    <source>
        <strain evidence="1 2">CECT 5885</strain>
    </source>
</reference>
<dbReference type="AlphaFoldDB" id="A0A839T9T9"/>
<name>A0A839T9T9_9GAMM</name>
<proteinExistence type="predicted"/>
<comment type="caution">
    <text evidence="1">The sequence shown here is derived from an EMBL/GenBank/DDBJ whole genome shotgun (WGS) entry which is preliminary data.</text>
</comment>
<gene>
    <name evidence="1" type="ORF">FHS24_000390</name>
</gene>
<evidence type="ECO:0000313" key="1">
    <source>
        <dbReference type="EMBL" id="MBB3105899.1"/>
    </source>
</evidence>
<sequence>MIRTKNSLDLFSYYDESNNVQLTALLSGKFTMKNGCLLFGDEDGYITPVFDTKASNIKVDLDSKTVILNATAVPFDTEVYAGGGFIEKKNLPPLQTTGNEKCLTDRVATIHSIEILTPELRRKFLLDWDDKPKP</sequence>
<organism evidence="1 2">
    <name type="scientific">Psychrobacter luti</name>
    <dbReference type="NCBI Taxonomy" id="198481"/>
    <lineage>
        <taxon>Bacteria</taxon>
        <taxon>Pseudomonadati</taxon>
        <taxon>Pseudomonadota</taxon>
        <taxon>Gammaproteobacteria</taxon>
        <taxon>Moraxellales</taxon>
        <taxon>Moraxellaceae</taxon>
        <taxon>Psychrobacter</taxon>
    </lineage>
</organism>
<dbReference type="RefSeq" id="WP_183618267.1">
    <property type="nucleotide sequence ID" value="NZ_CAJHAH010000004.1"/>
</dbReference>
<accession>A0A839T9T9</accession>
<protein>
    <submittedName>
        <fullName evidence="1">Uncharacterized protein</fullName>
    </submittedName>
</protein>
<evidence type="ECO:0000313" key="2">
    <source>
        <dbReference type="Proteomes" id="UP000588111"/>
    </source>
</evidence>